<evidence type="ECO:0000313" key="3">
    <source>
        <dbReference type="Proteomes" id="UP000315471"/>
    </source>
</evidence>
<evidence type="ECO:0000313" key="2">
    <source>
        <dbReference type="EMBL" id="TWU45927.1"/>
    </source>
</evidence>
<dbReference type="AlphaFoldDB" id="A0A5C6ED74"/>
<evidence type="ECO:0000256" key="1">
    <source>
        <dbReference type="SAM" id="MobiDB-lite"/>
    </source>
</evidence>
<dbReference type="RefSeq" id="WP_197170956.1">
    <property type="nucleotide sequence ID" value="NZ_SJPY01000001.1"/>
</dbReference>
<comment type="caution">
    <text evidence="2">The sequence shown here is derived from an EMBL/GenBank/DDBJ whole genome shotgun (WGS) entry which is preliminary data.</text>
</comment>
<sequence length="81" mass="8883">MTASQFDAFSDPDVPKRKSSDSARYRSRPFLGVEFVCCSFYGRIYQNAAGTAYVGNCPRCARPITVKIGPGGSSTRFFRAS</sequence>
<name>A0A5C6ED74_9BACT</name>
<protein>
    <submittedName>
        <fullName evidence="2">Uncharacterized protein</fullName>
    </submittedName>
</protein>
<accession>A0A5C6ED74</accession>
<feature type="compositionally biased region" description="Basic and acidic residues" evidence="1">
    <location>
        <begin position="13"/>
        <end position="24"/>
    </location>
</feature>
<feature type="region of interest" description="Disordered" evidence="1">
    <location>
        <begin position="1"/>
        <end position="24"/>
    </location>
</feature>
<proteinExistence type="predicted"/>
<dbReference type="Proteomes" id="UP000315471">
    <property type="component" value="Unassembled WGS sequence"/>
</dbReference>
<gene>
    <name evidence="2" type="ORF">Q31b_11030</name>
</gene>
<reference evidence="2 3" key="1">
    <citation type="submission" date="2019-02" db="EMBL/GenBank/DDBJ databases">
        <title>Deep-cultivation of Planctomycetes and their phenomic and genomic characterization uncovers novel biology.</title>
        <authorList>
            <person name="Wiegand S."/>
            <person name="Jogler M."/>
            <person name="Boedeker C."/>
            <person name="Pinto D."/>
            <person name="Vollmers J."/>
            <person name="Rivas-Marin E."/>
            <person name="Kohn T."/>
            <person name="Peeters S.H."/>
            <person name="Heuer A."/>
            <person name="Rast P."/>
            <person name="Oberbeckmann S."/>
            <person name="Bunk B."/>
            <person name="Jeske O."/>
            <person name="Meyerdierks A."/>
            <person name="Storesund J.E."/>
            <person name="Kallscheuer N."/>
            <person name="Luecker S."/>
            <person name="Lage O.M."/>
            <person name="Pohl T."/>
            <person name="Merkel B.J."/>
            <person name="Hornburger P."/>
            <person name="Mueller R.-W."/>
            <person name="Bruemmer F."/>
            <person name="Labrenz M."/>
            <person name="Spormann A.M."/>
            <person name="Op Den Camp H."/>
            <person name="Overmann J."/>
            <person name="Amann R."/>
            <person name="Jetten M.S.M."/>
            <person name="Mascher T."/>
            <person name="Medema M.H."/>
            <person name="Devos D.P."/>
            <person name="Kaster A.-K."/>
            <person name="Ovreas L."/>
            <person name="Rohde M."/>
            <person name="Galperin M.Y."/>
            <person name="Jogler C."/>
        </authorList>
    </citation>
    <scope>NUCLEOTIDE SEQUENCE [LARGE SCALE GENOMIC DNA]</scope>
    <source>
        <strain evidence="2 3">Q31b</strain>
    </source>
</reference>
<keyword evidence="3" id="KW-1185">Reference proteome</keyword>
<organism evidence="2 3">
    <name type="scientific">Novipirellula aureliae</name>
    <dbReference type="NCBI Taxonomy" id="2527966"/>
    <lineage>
        <taxon>Bacteria</taxon>
        <taxon>Pseudomonadati</taxon>
        <taxon>Planctomycetota</taxon>
        <taxon>Planctomycetia</taxon>
        <taxon>Pirellulales</taxon>
        <taxon>Pirellulaceae</taxon>
        <taxon>Novipirellula</taxon>
    </lineage>
</organism>
<dbReference type="EMBL" id="SJPY01000001">
    <property type="protein sequence ID" value="TWU45927.1"/>
    <property type="molecule type" value="Genomic_DNA"/>
</dbReference>